<feature type="signal peptide" evidence="2">
    <location>
        <begin position="1"/>
        <end position="44"/>
    </location>
</feature>
<gene>
    <name evidence="3" type="ORF">NNJEOMEG_01660</name>
</gene>
<keyword evidence="2" id="KW-0732">Signal</keyword>
<organism evidence="3 4">
    <name type="scientific">Fundidesulfovibrio magnetotacticus</name>
    <dbReference type="NCBI Taxonomy" id="2730080"/>
    <lineage>
        <taxon>Bacteria</taxon>
        <taxon>Pseudomonadati</taxon>
        <taxon>Thermodesulfobacteriota</taxon>
        <taxon>Desulfovibrionia</taxon>
        <taxon>Desulfovibrionales</taxon>
        <taxon>Desulfovibrionaceae</taxon>
        <taxon>Fundidesulfovibrio</taxon>
    </lineage>
</organism>
<accession>A0A6V8LQ17</accession>
<reference evidence="3 4" key="1">
    <citation type="submission" date="2020-04" db="EMBL/GenBank/DDBJ databases">
        <authorList>
            <consortium name="Desulfovibrio sp. FSS-1 genome sequencing consortium"/>
            <person name="Shimoshige H."/>
            <person name="Kobayashi H."/>
            <person name="Maekawa T."/>
        </authorList>
    </citation>
    <scope>NUCLEOTIDE SEQUENCE [LARGE SCALE GENOMIC DNA]</scope>
    <source>
        <strain evidence="3 4">SIID29052-01</strain>
    </source>
</reference>
<feature type="compositionally biased region" description="Basic and acidic residues" evidence="1">
    <location>
        <begin position="92"/>
        <end position="109"/>
    </location>
</feature>
<dbReference type="EMBL" id="BLTE01000006">
    <property type="protein sequence ID" value="GFK93824.1"/>
    <property type="molecule type" value="Genomic_DNA"/>
</dbReference>
<evidence type="ECO:0000256" key="2">
    <source>
        <dbReference type="SAM" id="SignalP"/>
    </source>
</evidence>
<evidence type="ECO:0000313" key="4">
    <source>
        <dbReference type="Proteomes" id="UP000494245"/>
    </source>
</evidence>
<evidence type="ECO:0000256" key="1">
    <source>
        <dbReference type="SAM" id="MobiDB-lite"/>
    </source>
</evidence>
<dbReference type="Proteomes" id="UP000494245">
    <property type="component" value="Unassembled WGS sequence"/>
</dbReference>
<dbReference type="AlphaFoldDB" id="A0A6V8LQ17"/>
<reference evidence="3 4" key="2">
    <citation type="submission" date="2020-05" db="EMBL/GenBank/DDBJ databases">
        <title>Draft genome sequence of Desulfovibrio sp. strainFSS-1.</title>
        <authorList>
            <person name="Shimoshige H."/>
            <person name="Kobayashi H."/>
            <person name="Maekawa T."/>
        </authorList>
    </citation>
    <scope>NUCLEOTIDE SEQUENCE [LARGE SCALE GENOMIC DNA]</scope>
    <source>
        <strain evidence="3 4">SIID29052-01</strain>
    </source>
</reference>
<sequence length="109" mass="12212">MVSNRQYADTRVTALPNKGDFCMMKRIATLCCAALLLMASAAFAGQDDAKWIAKCIQDNKDANVPVEVVTKYCTCMNNLMDDNETQSITQWEKTHPAERAKCDKESGWK</sequence>
<comment type="caution">
    <text evidence="3">The sequence shown here is derived from an EMBL/GenBank/DDBJ whole genome shotgun (WGS) entry which is preliminary data.</text>
</comment>
<protein>
    <submittedName>
        <fullName evidence="3">Uncharacterized protein</fullName>
    </submittedName>
</protein>
<feature type="region of interest" description="Disordered" evidence="1">
    <location>
        <begin position="87"/>
        <end position="109"/>
    </location>
</feature>
<keyword evidence="4" id="KW-1185">Reference proteome</keyword>
<name>A0A6V8LQ17_9BACT</name>
<evidence type="ECO:0000313" key="3">
    <source>
        <dbReference type="EMBL" id="GFK93824.1"/>
    </source>
</evidence>
<feature type="chain" id="PRO_5028836030" evidence="2">
    <location>
        <begin position="45"/>
        <end position="109"/>
    </location>
</feature>
<proteinExistence type="predicted"/>